<dbReference type="PROSITE" id="PS50109">
    <property type="entry name" value="HIS_KIN"/>
    <property type="match status" value="1"/>
</dbReference>
<dbReference type="EMBL" id="FUXU01000017">
    <property type="protein sequence ID" value="SKA52271.1"/>
    <property type="molecule type" value="Genomic_DNA"/>
</dbReference>
<dbReference type="InterPro" id="IPR036097">
    <property type="entry name" value="HisK_dim/P_sf"/>
</dbReference>
<evidence type="ECO:0000313" key="22">
    <source>
        <dbReference type="EMBL" id="SKA52271.1"/>
    </source>
</evidence>
<evidence type="ECO:0000313" key="23">
    <source>
        <dbReference type="Proteomes" id="UP000190162"/>
    </source>
</evidence>
<dbReference type="SUPFAM" id="SSF47384">
    <property type="entry name" value="Homodimeric domain of signal transducing histidine kinase"/>
    <property type="match status" value="1"/>
</dbReference>
<evidence type="ECO:0000256" key="2">
    <source>
        <dbReference type="ARBA" id="ARBA00004651"/>
    </source>
</evidence>
<protein>
    <recommendedName>
        <fullName evidence="15">Sensory/regulatory protein RpfC</fullName>
        <ecNumber evidence="3">2.7.13.3</ecNumber>
    </recommendedName>
</protein>
<dbReference type="InterPro" id="IPR011006">
    <property type="entry name" value="CheY-like_superfamily"/>
</dbReference>
<comment type="subcellular location">
    <subcellularLocation>
        <location evidence="2">Cell membrane</location>
        <topology evidence="2">Multi-pass membrane protein</topology>
    </subcellularLocation>
</comment>
<evidence type="ECO:0000256" key="14">
    <source>
        <dbReference type="ARBA" id="ARBA00064003"/>
    </source>
</evidence>
<evidence type="ECO:0000259" key="20">
    <source>
        <dbReference type="PROSITE" id="PS50110"/>
    </source>
</evidence>
<evidence type="ECO:0000256" key="3">
    <source>
        <dbReference type="ARBA" id="ARBA00012438"/>
    </source>
</evidence>
<dbReference type="SMART" id="SM00388">
    <property type="entry name" value="HisKA"/>
    <property type="match status" value="1"/>
</dbReference>
<dbReference type="RefSeq" id="WP_078752177.1">
    <property type="nucleotide sequence ID" value="NZ_FUXU01000017.1"/>
</dbReference>
<evidence type="ECO:0000256" key="7">
    <source>
        <dbReference type="ARBA" id="ARBA00022692"/>
    </source>
</evidence>
<dbReference type="Pfam" id="PF02518">
    <property type="entry name" value="HATPase_c"/>
    <property type="match status" value="1"/>
</dbReference>
<evidence type="ECO:0000256" key="18">
    <source>
        <dbReference type="SAM" id="Phobius"/>
    </source>
</evidence>
<dbReference type="InterPro" id="IPR001789">
    <property type="entry name" value="Sig_transdc_resp-reg_receiver"/>
</dbReference>
<keyword evidence="6" id="KW-0808">Transferase</keyword>
<dbReference type="CDD" id="cd00088">
    <property type="entry name" value="HPT"/>
    <property type="match status" value="1"/>
</dbReference>
<keyword evidence="10" id="KW-0067">ATP-binding</keyword>
<keyword evidence="7 18" id="KW-0812">Transmembrane</keyword>
<dbReference type="InterPro" id="IPR036641">
    <property type="entry name" value="HPT_dom_sf"/>
</dbReference>
<evidence type="ECO:0000256" key="17">
    <source>
        <dbReference type="PROSITE-ProRule" id="PRU00169"/>
    </source>
</evidence>
<dbReference type="PANTHER" id="PTHR45339:SF1">
    <property type="entry name" value="HYBRID SIGNAL TRANSDUCTION HISTIDINE KINASE J"/>
    <property type="match status" value="1"/>
</dbReference>
<evidence type="ECO:0000256" key="5">
    <source>
        <dbReference type="ARBA" id="ARBA00022553"/>
    </source>
</evidence>
<organism evidence="22 23">
    <name type="scientific">Enterovibrio nigricans DSM 22720</name>
    <dbReference type="NCBI Taxonomy" id="1121868"/>
    <lineage>
        <taxon>Bacteria</taxon>
        <taxon>Pseudomonadati</taxon>
        <taxon>Pseudomonadota</taxon>
        <taxon>Gammaproteobacteria</taxon>
        <taxon>Vibrionales</taxon>
        <taxon>Vibrionaceae</taxon>
        <taxon>Enterovibrio</taxon>
    </lineage>
</organism>
<dbReference type="FunFam" id="1.10.287.130:FF:000002">
    <property type="entry name" value="Two-component osmosensing histidine kinase"/>
    <property type="match status" value="1"/>
</dbReference>
<feature type="modified residue" description="Phosphohistidine" evidence="16">
    <location>
        <position position="1051"/>
    </location>
</feature>
<keyword evidence="13 18" id="KW-0472">Membrane</keyword>
<comment type="subunit">
    <text evidence="14">At low DSF concentrations, interacts with RpfF.</text>
</comment>
<dbReference type="AlphaFoldDB" id="A0A1T4UII0"/>
<dbReference type="Pfam" id="PF01627">
    <property type="entry name" value="Hpt"/>
    <property type="match status" value="1"/>
</dbReference>
<dbReference type="Pfam" id="PF00072">
    <property type="entry name" value="Response_reg"/>
    <property type="match status" value="1"/>
</dbReference>
<dbReference type="InterPro" id="IPR035965">
    <property type="entry name" value="PAS-like_dom_sf"/>
</dbReference>
<evidence type="ECO:0000256" key="8">
    <source>
        <dbReference type="ARBA" id="ARBA00022741"/>
    </source>
</evidence>
<dbReference type="Gene3D" id="1.10.287.130">
    <property type="match status" value="1"/>
</dbReference>
<evidence type="ECO:0000256" key="15">
    <source>
        <dbReference type="ARBA" id="ARBA00068150"/>
    </source>
</evidence>
<evidence type="ECO:0000256" key="13">
    <source>
        <dbReference type="ARBA" id="ARBA00023136"/>
    </source>
</evidence>
<keyword evidence="9 22" id="KW-0418">Kinase</keyword>
<dbReference type="SMART" id="SM00387">
    <property type="entry name" value="HATPase_c"/>
    <property type="match status" value="1"/>
</dbReference>
<evidence type="ECO:0000256" key="16">
    <source>
        <dbReference type="PROSITE-ProRule" id="PRU00110"/>
    </source>
</evidence>
<dbReference type="EC" id="2.7.13.3" evidence="3"/>
<dbReference type="InterPro" id="IPR008207">
    <property type="entry name" value="Sig_transdc_His_kin_Hpt_dom"/>
</dbReference>
<evidence type="ECO:0000256" key="4">
    <source>
        <dbReference type="ARBA" id="ARBA00022475"/>
    </source>
</evidence>
<name>A0A1T4UII0_9GAMM</name>
<dbReference type="CDD" id="cd17546">
    <property type="entry name" value="REC_hyHK_CKI1_RcsC-like"/>
    <property type="match status" value="1"/>
</dbReference>
<dbReference type="Gene3D" id="3.30.565.10">
    <property type="entry name" value="Histidine kinase-like ATPase, C-terminal domain"/>
    <property type="match status" value="1"/>
</dbReference>
<evidence type="ECO:0000256" key="9">
    <source>
        <dbReference type="ARBA" id="ARBA00022777"/>
    </source>
</evidence>
<dbReference type="SUPFAM" id="SSF47226">
    <property type="entry name" value="Histidine-containing phosphotransfer domain, HPT domain"/>
    <property type="match status" value="1"/>
</dbReference>
<accession>A0A1T4UII0</accession>
<dbReference type="SUPFAM" id="SSF55874">
    <property type="entry name" value="ATPase domain of HSP90 chaperone/DNA topoisomerase II/histidine kinase"/>
    <property type="match status" value="1"/>
</dbReference>
<dbReference type="OrthoDB" id="9810730at2"/>
<dbReference type="InterPro" id="IPR005467">
    <property type="entry name" value="His_kinase_dom"/>
</dbReference>
<evidence type="ECO:0000256" key="1">
    <source>
        <dbReference type="ARBA" id="ARBA00000085"/>
    </source>
</evidence>
<dbReference type="Gene3D" id="3.40.50.2300">
    <property type="match status" value="1"/>
</dbReference>
<proteinExistence type="predicted"/>
<gene>
    <name evidence="22" type="ORF">SAMN02745132_01781</name>
</gene>
<feature type="transmembrane region" description="Helical" evidence="18">
    <location>
        <begin position="6"/>
        <end position="29"/>
    </location>
</feature>
<keyword evidence="11 18" id="KW-1133">Transmembrane helix</keyword>
<feature type="domain" description="Response regulatory" evidence="20">
    <location>
        <begin position="841"/>
        <end position="955"/>
    </location>
</feature>
<dbReference type="Gene3D" id="1.20.120.160">
    <property type="entry name" value="HPT domain"/>
    <property type="match status" value="1"/>
</dbReference>
<dbReference type="CDD" id="cd16922">
    <property type="entry name" value="HATPase_EvgS-ArcB-TorS-like"/>
    <property type="match status" value="1"/>
</dbReference>
<keyword evidence="4" id="KW-1003">Cell membrane</keyword>
<keyword evidence="8" id="KW-0547">Nucleotide-binding</keyword>
<keyword evidence="5 17" id="KW-0597">Phosphoprotein</keyword>
<dbReference type="FunFam" id="3.30.565.10:FF:000010">
    <property type="entry name" value="Sensor histidine kinase RcsC"/>
    <property type="match status" value="1"/>
</dbReference>
<dbReference type="SUPFAM" id="SSF52172">
    <property type="entry name" value="CheY-like"/>
    <property type="match status" value="1"/>
</dbReference>
<dbReference type="PRINTS" id="PR00344">
    <property type="entry name" value="BCTRLSENSOR"/>
</dbReference>
<dbReference type="Proteomes" id="UP000190162">
    <property type="component" value="Unassembled WGS sequence"/>
</dbReference>
<keyword evidence="23" id="KW-1185">Reference proteome</keyword>
<dbReference type="SMART" id="SM00448">
    <property type="entry name" value="REC"/>
    <property type="match status" value="1"/>
</dbReference>
<evidence type="ECO:0000256" key="12">
    <source>
        <dbReference type="ARBA" id="ARBA00023012"/>
    </source>
</evidence>
<dbReference type="PANTHER" id="PTHR45339">
    <property type="entry name" value="HYBRID SIGNAL TRANSDUCTION HISTIDINE KINASE J"/>
    <property type="match status" value="1"/>
</dbReference>
<dbReference type="PROSITE" id="PS50110">
    <property type="entry name" value="RESPONSE_REGULATORY"/>
    <property type="match status" value="1"/>
</dbReference>
<evidence type="ECO:0000256" key="11">
    <source>
        <dbReference type="ARBA" id="ARBA00022989"/>
    </source>
</evidence>
<feature type="domain" description="Histidine kinase" evidence="19">
    <location>
        <begin position="481"/>
        <end position="701"/>
    </location>
</feature>
<dbReference type="InterPro" id="IPR003594">
    <property type="entry name" value="HATPase_dom"/>
</dbReference>
<dbReference type="GO" id="GO:0005524">
    <property type="term" value="F:ATP binding"/>
    <property type="evidence" value="ECO:0007669"/>
    <property type="project" value="UniProtKB-KW"/>
</dbReference>
<dbReference type="PROSITE" id="PS50894">
    <property type="entry name" value="HPT"/>
    <property type="match status" value="1"/>
</dbReference>
<dbReference type="GO" id="GO:0005886">
    <property type="term" value="C:plasma membrane"/>
    <property type="evidence" value="ECO:0007669"/>
    <property type="project" value="UniProtKB-SubCell"/>
</dbReference>
<feature type="modified residue" description="4-aspartylphosphate" evidence="17">
    <location>
        <position position="890"/>
    </location>
</feature>
<evidence type="ECO:0000259" key="19">
    <source>
        <dbReference type="PROSITE" id="PS50109"/>
    </source>
</evidence>
<dbReference type="CDD" id="cd00082">
    <property type="entry name" value="HisKA"/>
    <property type="match status" value="1"/>
</dbReference>
<dbReference type="Gene3D" id="3.30.450.20">
    <property type="entry name" value="PAS domain"/>
    <property type="match status" value="1"/>
</dbReference>
<evidence type="ECO:0000259" key="21">
    <source>
        <dbReference type="PROSITE" id="PS50894"/>
    </source>
</evidence>
<sequence>MFLMRTKLAVILIVSGTLILSMFGLFNYFKTHDRLYGELESEVSSIAQRLSYRLPNQIWNYDFENVVNDLESEATSRFIYRIEVIAKEDNFRHITAPKDGLNENEFHLRIFPIIYDGVDPPVDVGELIIYEDPRTITHTLTSEIVSGVAQVFLLDLMIMFLIWKYARASKEIESNQRYLNTIIHSYNDGLIVLAEDHRVVTLNEAAIRIFELDNLADAEPQLSDIITKVVPDSRAYFSQALYGFNTKNLNYELVREKEKVIVQVRSTRILVNDEHLQVAIFRDITEQHIDKIKVSKGAELFSAVKTLQDKFLTSEDFQHSFKEVLKILLKIGESNHGIIVEVDYDSPNNYRTLAQTRLVANGFVSSNFVNGVITDVIDTKKGNRSLQVAGLTESNSKLIINSLSMPLFLSNQLVGVVCLFDESTYYEDDLLSWIDPVLSSLSAMVNFVRQKKLNDLISEEMVRAKEQAEKANEAKTNFLAMMSHEIRTPMNGIVGMSNLLKETTLSQQQSYFVDTLVHSSNALLNIINDVLDLTKIEAGKMQLIEQETEIAETVHDALAVFHSKTVEKSIRLHCLIDPDLPKWLLLDQVRFTQIILNLVGNAVKFTKNGYVFVKLHKIPRPSGPILRLLVIDTGIGIPKEKQSSIFENFTQVDSSYSRSYQGTGLGLPVCLKLTELMHGVISFESEEGVGTTFTVDVPLTSVKGKLDTLFDEFQLSVEVLSRPILIATEDDKLYAVLHRYMEPLGLQISRVSEQTPLADNALESTVLLVDDDVLGKYQSLVQKVSHALLISHDGLIEDHGMPCLINPISSEALVNALDFDKALPVETESIEKFEPVFEGLNVLIAEDHQVNQELMVLILNSIGCYSTLSENGAEALEKHKACQFDLILMDCQMPEMDGFEATKRIREFDTVTPIIAVTANALSGDAERCLKAGMNAHLAKPFTKEQLVNLMTLYVSSDKFSTRALSPPVCIEPISTVTDSHAAEPQTPAIGAVSDSEPSIDLDRLRDQLGDSEELLHHILSKYVTSQQVDLGAFQCALDSGDMISARKVAHRMKGAAAMVGADDLAALCLTIEKHQSDDIQDLYNFFEQLNQRAQSIVKEVESICTA</sequence>
<feature type="domain" description="HPt" evidence="21">
    <location>
        <begin position="1012"/>
        <end position="1101"/>
    </location>
</feature>
<evidence type="ECO:0000256" key="6">
    <source>
        <dbReference type="ARBA" id="ARBA00022679"/>
    </source>
</evidence>
<dbReference type="SUPFAM" id="SSF55785">
    <property type="entry name" value="PYP-like sensor domain (PAS domain)"/>
    <property type="match status" value="1"/>
</dbReference>
<dbReference type="InterPro" id="IPR003661">
    <property type="entry name" value="HisK_dim/P_dom"/>
</dbReference>
<keyword evidence="12" id="KW-0902">Two-component regulatory system</keyword>
<dbReference type="Pfam" id="PF00512">
    <property type="entry name" value="HisKA"/>
    <property type="match status" value="1"/>
</dbReference>
<dbReference type="GO" id="GO:0000155">
    <property type="term" value="F:phosphorelay sensor kinase activity"/>
    <property type="evidence" value="ECO:0007669"/>
    <property type="project" value="InterPro"/>
</dbReference>
<dbReference type="InterPro" id="IPR004358">
    <property type="entry name" value="Sig_transdc_His_kin-like_C"/>
</dbReference>
<dbReference type="InterPro" id="IPR036890">
    <property type="entry name" value="HATPase_C_sf"/>
</dbReference>
<reference evidence="23" key="1">
    <citation type="submission" date="2017-02" db="EMBL/GenBank/DDBJ databases">
        <authorList>
            <person name="Varghese N."/>
            <person name="Submissions S."/>
        </authorList>
    </citation>
    <scope>NUCLEOTIDE SEQUENCE [LARGE SCALE GENOMIC DNA]</scope>
    <source>
        <strain evidence="23">DSM 22720</strain>
    </source>
</reference>
<evidence type="ECO:0000256" key="10">
    <source>
        <dbReference type="ARBA" id="ARBA00022840"/>
    </source>
</evidence>
<comment type="catalytic activity">
    <reaction evidence="1">
        <text>ATP + protein L-histidine = ADP + protein N-phospho-L-histidine.</text>
        <dbReference type="EC" id="2.7.13.3"/>
    </reaction>
</comment>